<dbReference type="InterPro" id="IPR000524">
    <property type="entry name" value="Tscrpt_reg_HTH_GntR"/>
</dbReference>
<organism evidence="7 8">
    <name type="scientific">Pseudolysinimonas yzui</name>
    <dbReference type="NCBI Taxonomy" id="2708254"/>
    <lineage>
        <taxon>Bacteria</taxon>
        <taxon>Bacillati</taxon>
        <taxon>Actinomycetota</taxon>
        <taxon>Actinomycetes</taxon>
        <taxon>Micrococcales</taxon>
        <taxon>Microbacteriaceae</taxon>
        <taxon>Pseudolysinimonas</taxon>
    </lineage>
</organism>
<dbReference type="InterPro" id="IPR036388">
    <property type="entry name" value="WH-like_DNA-bd_sf"/>
</dbReference>
<sequence>MASLSARALAALIVGWRDLANGPAYAALADRVRLLILDGRVALGTRLPAERELAAQLGLSRTTVSAAYADLRDSGYLDSVRGSGSVARLPARGGVVPDVLVTDQLDFSKAVLPAHPAVAEAAQRAVAALPSFLDESGFDPYGMRLARQAIADRYAARGLPTDADEVLITVGAQHGIVLLAHTLLSRGDRAIIESPSYPHAVEALRSAGARVVTVPVTPAEGWDESALEQAFQRTSPVLAYLMPDNHNPTGATMPKAQRERIVALAAEQGTTLIADETIGGLELDGQAVQPPFATLGRAVMLGSLGKSVWGGLRIGWMRADRELIQRVARNRFMTDLGTPILEQLILVELLADLDRILDDRRAYLRASRDHLARRLAADLPTWQMPSVAGGIAAWVNIGLPISSQLALAARNEGLVIAAGARFGVEGLFERFIRIPFTYPPEVIDRGVDALAAAWRSVTRTPLSVTDGDYAQVV</sequence>
<dbReference type="InterPro" id="IPR036390">
    <property type="entry name" value="WH_DNA-bd_sf"/>
</dbReference>
<dbReference type="Gene3D" id="1.10.10.10">
    <property type="entry name" value="Winged helix-like DNA-binding domain superfamily/Winged helix DNA-binding domain"/>
    <property type="match status" value="1"/>
</dbReference>
<keyword evidence="2" id="KW-0663">Pyridoxal phosphate</keyword>
<dbReference type="PRINTS" id="PR00035">
    <property type="entry name" value="HTHGNTR"/>
</dbReference>
<proteinExistence type="inferred from homology"/>
<dbReference type="CDD" id="cd07377">
    <property type="entry name" value="WHTH_GntR"/>
    <property type="match status" value="1"/>
</dbReference>
<reference evidence="7" key="2">
    <citation type="submission" date="2020-09" db="EMBL/GenBank/DDBJ databases">
        <authorList>
            <person name="Sun Q."/>
            <person name="Zhou Y."/>
        </authorList>
    </citation>
    <scope>NUCLEOTIDE SEQUENCE</scope>
    <source>
        <strain evidence="7">CGMCC 1.16548</strain>
    </source>
</reference>
<dbReference type="CDD" id="cd00609">
    <property type="entry name" value="AAT_like"/>
    <property type="match status" value="1"/>
</dbReference>
<dbReference type="Proteomes" id="UP000617531">
    <property type="component" value="Unassembled WGS sequence"/>
</dbReference>
<name>A0A8J3GSU4_9MICO</name>
<dbReference type="EMBL" id="BNAI01000009">
    <property type="protein sequence ID" value="GHF24849.1"/>
    <property type="molecule type" value="Genomic_DNA"/>
</dbReference>
<dbReference type="PANTHER" id="PTHR46577:SF1">
    <property type="entry name" value="HTH-TYPE TRANSCRIPTIONAL REGULATORY PROTEIN GABR"/>
    <property type="match status" value="1"/>
</dbReference>
<comment type="caution">
    <text evidence="7">The sequence shown here is derived from an EMBL/GenBank/DDBJ whole genome shotgun (WGS) entry which is preliminary data.</text>
</comment>
<protein>
    <submittedName>
        <fullName evidence="7">GntR family transcriptional regulator</fullName>
    </submittedName>
</protein>
<gene>
    <name evidence="7" type="ORF">GCM10011600_27370</name>
</gene>
<accession>A0A8J3GSU4</accession>
<evidence type="ECO:0000259" key="6">
    <source>
        <dbReference type="PROSITE" id="PS50949"/>
    </source>
</evidence>
<keyword evidence="3" id="KW-0805">Transcription regulation</keyword>
<evidence type="ECO:0000256" key="1">
    <source>
        <dbReference type="ARBA" id="ARBA00005384"/>
    </source>
</evidence>
<evidence type="ECO:0000256" key="5">
    <source>
        <dbReference type="ARBA" id="ARBA00023163"/>
    </source>
</evidence>
<dbReference type="SUPFAM" id="SSF53383">
    <property type="entry name" value="PLP-dependent transferases"/>
    <property type="match status" value="1"/>
</dbReference>
<dbReference type="AlphaFoldDB" id="A0A8J3GSU4"/>
<evidence type="ECO:0000256" key="3">
    <source>
        <dbReference type="ARBA" id="ARBA00023015"/>
    </source>
</evidence>
<dbReference type="Pfam" id="PF00392">
    <property type="entry name" value="GntR"/>
    <property type="match status" value="1"/>
</dbReference>
<dbReference type="GO" id="GO:0030170">
    <property type="term" value="F:pyridoxal phosphate binding"/>
    <property type="evidence" value="ECO:0007669"/>
    <property type="project" value="InterPro"/>
</dbReference>
<keyword evidence="5" id="KW-0804">Transcription</keyword>
<evidence type="ECO:0000313" key="7">
    <source>
        <dbReference type="EMBL" id="GHF24849.1"/>
    </source>
</evidence>
<dbReference type="InterPro" id="IPR051446">
    <property type="entry name" value="HTH_trans_reg/aminotransferase"/>
</dbReference>
<keyword evidence="8" id="KW-1185">Reference proteome</keyword>
<dbReference type="Pfam" id="PF00155">
    <property type="entry name" value="Aminotran_1_2"/>
    <property type="match status" value="1"/>
</dbReference>
<dbReference type="InterPro" id="IPR015421">
    <property type="entry name" value="PyrdxlP-dep_Trfase_major"/>
</dbReference>
<dbReference type="GO" id="GO:0003700">
    <property type="term" value="F:DNA-binding transcription factor activity"/>
    <property type="evidence" value="ECO:0007669"/>
    <property type="project" value="InterPro"/>
</dbReference>
<comment type="similarity">
    <text evidence="1">In the C-terminal section; belongs to the class-I pyridoxal-phosphate-dependent aminotransferase family.</text>
</comment>
<feature type="domain" description="HTH gntR-type" evidence="6">
    <location>
        <begin position="22"/>
        <end position="90"/>
    </location>
</feature>
<dbReference type="GO" id="GO:0003677">
    <property type="term" value="F:DNA binding"/>
    <property type="evidence" value="ECO:0007669"/>
    <property type="project" value="UniProtKB-KW"/>
</dbReference>
<dbReference type="RefSeq" id="WP_191284102.1">
    <property type="nucleotide sequence ID" value="NZ_BNAI01000009.1"/>
</dbReference>
<dbReference type="SUPFAM" id="SSF46785">
    <property type="entry name" value="Winged helix' DNA-binding domain"/>
    <property type="match status" value="1"/>
</dbReference>
<evidence type="ECO:0000256" key="4">
    <source>
        <dbReference type="ARBA" id="ARBA00023125"/>
    </source>
</evidence>
<evidence type="ECO:0000313" key="8">
    <source>
        <dbReference type="Proteomes" id="UP000617531"/>
    </source>
</evidence>
<dbReference type="PANTHER" id="PTHR46577">
    <property type="entry name" value="HTH-TYPE TRANSCRIPTIONAL REGULATORY PROTEIN GABR"/>
    <property type="match status" value="1"/>
</dbReference>
<evidence type="ECO:0000256" key="2">
    <source>
        <dbReference type="ARBA" id="ARBA00022898"/>
    </source>
</evidence>
<dbReference type="SMART" id="SM00345">
    <property type="entry name" value="HTH_GNTR"/>
    <property type="match status" value="1"/>
</dbReference>
<dbReference type="InterPro" id="IPR004839">
    <property type="entry name" value="Aminotransferase_I/II_large"/>
</dbReference>
<reference evidence="7" key="1">
    <citation type="journal article" date="2014" name="Int. J. Syst. Evol. Microbiol.">
        <title>Complete genome sequence of Corynebacterium casei LMG S-19264T (=DSM 44701T), isolated from a smear-ripened cheese.</title>
        <authorList>
            <consortium name="US DOE Joint Genome Institute (JGI-PGF)"/>
            <person name="Walter F."/>
            <person name="Albersmeier A."/>
            <person name="Kalinowski J."/>
            <person name="Ruckert C."/>
        </authorList>
    </citation>
    <scope>NUCLEOTIDE SEQUENCE</scope>
    <source>
        <strain evidence="7">CGMCC 1.16548</strain>
    </source>
</reference>
<keyword evidence="4" id="KW-0238">DNA-binding</keyword>
<dbReference type="InterPro" id="IPR015424">
    <property type="entry name" value="PyrdxlP-dep_Trfase"/>
</dbReference>
<dbReference type="Gene3D" id="3.40.640.10">
    <property type="entry name" value="Type I PLP-dependent aspartate aminotransferase-like (Major domain)"/>
    <property type="match status" value="1"/>
</dbReference>
<dbReference type="PROSITE" id="PS50949">
    <property type="entry name" value="HTH_GNTR"/>
    <property type="match status" value="1"/>
</dbReference>